<evidence type="ECO:0000313" key="1">
    <source>
        <dbReference type="EMBL" id="KAK3237278.1"/>
    </source>
</evidence>
<comment type="caution">
    <text evidence="1">The sequence shown here is derived from an EMBL/GenBank/DDBJ whole genome shotgun (WGS) entry which is preliminary data.</text>
</comment>
<reference evidence="1 2" key="1">
    <citation type="journal article" date="2015" name="Genome Biol. Evol.">
        <title>Comparative Genomics of a Bacterivorous Green Alga Reveals Evolutionary Causalities and Consequences of Phago-Mixotrophic Mode of Nutrition.</title>
        <authorList>
            <person name="Burns J.A."/>
            <person name="Paasch A."/>
            <person name="Narechania A."/>
            <person name="Kim E."/>
        </authorList>
    </citation>
    <scope>NUCLEOTIDE SEQUENCE [LARGE SCALE GENOMIC DNA]</scope>
    <source>
        <strain evidence="1 2">PLY_AMNH</strain>
    </source>
</reference>
<keyword evidence="2" id="KW-1185">Reference proteome</keyword>
<dbReference type="Proteomes" id="UP001190700">
    <property type="component" value="Unassembled WGS sequence"/>
</dbReference>
<accession>A0AAE0EQL8</accession>
<organism evidence="1 2">
    <name type="scientific">Cymbomonas tetramitiformis</name>
    <dbReference type="NCBI Taxonomy" id="36881"/>
    <lineage>
        <taxon>Eukaryota</taxon>
        <taxon>Viridiplantae</taxon>
        <taxon>Chlorophyta</taxon>
        <taxon>Pyramimonadophyceae</taxon>
        <taxon>Pyramimonadales</taxon>
        <taxon>Pyramimonadaceae</taxon>
        <taxon>Cymbomonas</taxon>
    </lineage>
</organism>
<gene>
    <name evidence="1" type="ORF">CYMTET_52631</name>
</gene>
<name>A0AAE0EQL8_9CHLO</name>
<protein>
    <submittedName>
        <fullName evidence="1">Uncharacterized protein</fullName>
    </submittedName>
</protein>
<proteinExistence type="predicted"/>
<evidence type="ECO:0000313" key="2">
    <source>
        <dbReference type="Proteomes" id="UP001190700"/>
    </source>
</evidence>
<dbReference type="EMBL" id="LGRX02034656">
    <property type="protein sequence ID" value="KAK3237278.1"/>
    <property type="molecule type" value="Genomic_DNA"/>
</dbReference>
<sequence length="245" mass="26759">MRGKVFSSIRQRADLSSTVLKDLPFSVIAKKVFDDETDEKLSVHLQEKAVTISSAHSVGRCSYSVATKLHAWTLQDLETDFKVGFTTLNDKDAVSLSASSNVCDWHRVALEGRHGRETEGENVLSSTLSTGTPDGMAWGLATSHVLGARTTVFSRYFREAAIGHQLVVQGVQRFGHHSSISPLLAMTFARKAHIGLGWTNETPNGKVAVNLFSDGAAPLAPKSLNFNVRFGDISGDEHKCFREQD</sequence>
<dbReference type="AlphaFoldDB" id="A0AAE0EQL8"/>